<dbReference type="InterPro" id="IPR020846">
    <property type="entry name" value="MFS_dom"/>
</dbReference>
<dbReference type="AlphaFoldDB" id="A0A6J4VE98"/>
<evidence type="ECO:0000256" key="5">
    <source>
        <dbReference type="ARBA" id="ARBA00023136"/>
    </source>
</evidence>
<keyword evidence="4 6" id="KW-1133">Transmembrane helix</keyword>
<gene>
    <name evidence="8" type="ORF">AVDCRST_MAG33-2966</name>
</gene>
<feature type="transmembrane region" description="Helical" evidence="6">
    <location>
        <begin position="127"/>
        <end position="145"/>
    </location>
</feature>
<dbReference type="SUPFAM" id="SSF103473">
    <property type="entry name" value="MFS general substrate transporter"/>
    <property type="match status" value="1"/>
</dbReference>
<feature type="transmembrane region" description="Helical" evidence="6">
    <location>
        <begin position="179"/>
        <end position="202"/>
    </location>
</feature>
<dbReference type="Gene3D" id="1.20.1250.20">
    <property type="entry name" value="MFS general substrate transporter like domains"/>
    <property type="match status" value="2"/>
</dbReference>
<dbReference type="EMBL" id="CADCWK010000372">
    <property type="protein sequence ID" value="CAA9575154.1"/>
    <property type="molecule type" value="Genomic_DNA"/>
</dbReference>
<evidence type="ECO:0000256" key="6">
    <source>
        <dbReference type="SAM" id="Phobius"/>
    </source>
</evidence>
<organism evidence="8">
    <name type="scientific">uncultured Thermomicrobiales bacterium</name>
    <dbReference type="NCBI Taxonomy" id="1645740"/>
    <lineage>
        <taxon>Bacteria</taxon>
        <taxon>Pseudomonadati</taxon>
        <taxon>Thermomicrobiota</taxon>
        <taxon>Thermomicrobia</taxon>
        <taxon>Thermomicrobiales</taxon>
        <taxon>environmental samples</taxon>
    </lineage>
</organism>
<feature type="domain" description="Major facilitator superfamily (MFS) profile" evidence="7">
    <location>
        <begin position="29"/>
        <end position="409"/>
    </location>
</feature>
<comment type="subcellular location">
    <subcellularLocation>
        <location evidence="1">Cell membrane</location>
        <topology evidence="1">Multi-pass membrane protein</topology>
    </subcellularLocation>
</comment>
<evidence type="ECO:0000313" key="8">
    <source>
        <dbReference type="EMBL" id="CAA9575154.1"/>
    </source>
</evidence>
<dbReference type="PROSITE" id="PS50850">
    <property type="entry name" value="MFS"/>
    <property type="match status" value="1"/>
</dbReference>
<feature type="transmembrane region" description="Helical" evidence="6">
    <location>
        <begin position="93"/>
        <end position="115"/>
    </location>
</feature>
<reference evidence="8" key="1">
    <citation type="submission" date="2020-02" db="EMBL/GenBank/DDBJ databases">
        <authorList>
            <person name="Meier V. D."/>
        </authorList>
    </citation>
    <scope>NUCLEOTIDE SEQUENCE</scope>
    <source>
        <strain evidence="8">AVDCRST_MAG33</strain>
    </source>
</reference>
<name>A0A6J4VE98_9BACT</name>
<feature type="transmembrane region" description="Helical" evidence="6">
    <location>
        <begin position="322"/>
        <end position="345"/>
    </location>
</feature>
<accession>A0A6J4VE98</accession>
<feature type="transmembrane region" description="Helical" evidence="6">
    <location>
        <begin position="60"/>
        <end position="81"/>
    </location>
</feature>
<keyword evidence="3 6" id="KW-0812">Transmembrane</keyword>
<dbReference type="CDD" id="cd17325">
    <property type="entry name" value="MFS_MdtG_SLC18_like"/>
    <property type="match status" value="1"/>
</dbReference>
<evidence type="ECO:0000259" key="7">
    <source>
        <dbReference type="PROSITE" id="PS50850"/>
    </source>
</evidence>
<feature type="transmembrane region" description="Helical" evidence="6">
    <location>
        <begin position="386"/>
        <end position="405"/>
    </location>
</feature>
<keyword evidence="5 6" id="KW-0472">Membrane</keyword>
<feature type="transmembrane region" description="Helical" evidence="6">
    <location>
        <begin position="30"/>
        <end position="54"/>
    </location>
</feature>
<dbReference type="InterPro" id="IPR011701">
    <property type="entry name" value="MFS"/>
</dbReference>
<keyword evidence="2" id="KW-1003">Cell membrane</keyword>
<feature type="transmembrane region" description="Helical" evidence="6">
    <location>
        <begin position="152"/>
        <end position="173"/>
    </location>
</feature>
<dbReference type="PANTHER" id="PTHR43124">
    <property type="entry name" value="PURINE EFFLUX PUMP PBUE"/>
    <property type="match status" value="1"/>
</dbReference>
<feature type="transmembrane region" description="Helical" evidence="6">
    <location>
        <begin position="268"/>
        <end position="290"/>
    </location>
</feature>
<evidence type="ECO:0000256" key="2">
    <source>
        <dbReference type="ARBA" id="ARBA00022475"/>
    </source>
</evidence>
<dbReference type="PANTHER" id="PTHR43124:SF3">
    <property type="entry name" value="CHLORAMPHENICOL EFFLUX PUMP RV0191"/>
    <property type="match status" value="1"/>
</dbReference>
<evidence type="ECO:0000256" key="3">
    <source>
        <dbReference type="ARBA" id="ARBA00022692"/>
    </source>
</evidence>
<evidence type="ECO:0000256" key="1">
    <source>
        <dbReference type="ARBA" id="ARBA00004651"/>
    </source>
</evidence>
<dbReference type="InterPro" id="IPR050189">
    <property type="entry name" value="MFS_Efflux_Transporters"/>
</dbReference>
<proteinExistence type="predicted"/>
<dbReference type="GO" id="GO:0005886">
    <property type="term" value="C:plasma membrane"/>
    <property type="evidence" value="ECO:0007669"/>
    <property type="project" value="UniProtKB-SubCell"/>
</dbReference>
<protein>
    <recommendedName>
        <fullName evidence="7">Major facilitator superfamily (MFS) profile domain-containing protein</fullName>
    </recommendedName>
</protein>
<feature type="transmembrane region" description="Helical" evidence="6">
    <location>
        <begin position="357"/>
        <end position="380"/>
    </location>
</feature>
<evidence type="ECO:0000256" key="4">
    <source>
        <dbReference type="ARBA" id="ARBA00022989"/>
    </source>
</evidence>
<feature type="transmembrane region" description="Helical" evidence="6">
    <location>
        <begin position="297"/>
        <end position="316"/>
    </location>
</feature>
<dbReference type="Pfam" id="PF07690">
    <property type="entry name" value="MFS_1"/>
    <property type="match status" value="2"/>
</dbReference>
<sequence length="423" mass="43680">MPAPAPDTPSARRRPPLAPFRDRLRRTSPILAFPAALVILGLTFGSVDIITPALPTVRDALGMNGTTAGLIISLFYIGRLIMSVPAGIMVDRYGAPIVAAAGGLIMATGSVLAAVSTADLVLLSARVIQGFALAMLISSFMLSVVRARPGRGVALMIINVGAGLGTVCGLIASGVLTSAFSWAAVFWAVALLSVAIIAVALISPRRRGLATHPANTLDPAIVDQNHAPLRTLLAPIGLNLIIQGAYGVFQVAFPLYAAWRFDASGSEIGTLLLVTTGTHIACSVITGRLIHRHGAAIVIPFGMAIGAVCLVGMLFMPSPLWLVPWLAPYAGGMVACNIAAQDLLLGMAGRGPRAVTLARFSTDLAQVVGPFLVGVIIDLAGFRPPIAIMAGLLALGVTIAVRVVIRETRHAASLSPVTLSGTV</sequence>
<dbReference type="GO" id="GO:0022857">
    <property type="term" value="F:transmembrane transporter activity"/>
    <property type="evidence" value="ECO:0007669"/>
    <property type="project" value="InterPro"/>
</dbReference>
<dbReference type="InterPro" id="IPR036259">
    <property type="entry name" value="MFS_trans_sf"/>
</dbReference>
<feature type="transmembrane region" description="Helical" evidence="6">
    <location>
        <begin position="232"/>
        <end position="256"/>
    </location>
</feature>